<accession>A0A914KX46</accession>
<dbReference type="WBParaSite" id="Minc3s00154g06234">
    <property type="protein sequence ID" value="Minc3s00154g06234"/>
    <property type="gene ID" value="Minc3s00154g06234"/>
</dbReference>
<protein>
    <submittedName>
        <fullName evidence="3">Uncharacterized protein</fullName>
    </submittedName>
</protein>
<feature type="compositionally biased region" description="Low complexity" evidence="1">
    <location>
        <begin position="7"/>
        <end position="16"/>
    </location>
</feature>
<evidence type="ECO:0000313" key="3">
    <source>
        <dbReference type="WBParaSite" id="Minc3s00154g06234"/>
    </source>
</evidence>
<dbReference type="AlphaFoldDB" id="A0A914KX46"/>
<feature type="compositionally biased region" description="Basic and acidic residues" evidence="1">
    <location>
        <begin position="17"/>
        <end position="27"/>
    </location>
</feature>
<evidence type="ECO:0000256" key="1">
    <source>
        <dbReference type="SAM" id="MobiDB-lite"/>
    </source>
</evidence>
<keyword evidence="2" id="KW-1185">Reference proteome</keyword>
<evidence type="ECO:0000313" key="2">
    <source>
        <dbReference type="Proteomes" id="UP000887563"/>
    </source>
</evidence>
<dbReference type="Proteomes" id="UP000887563">
    <property type="component" value="Unplaced"/>
</dbReference>
<proteinExistence type="predicted"/>
<name>A0A914KX46_MELIC</name>
<organism evidence="2 3">
    <name type="scientific">Meloidogyne incognita</name>
    <name type="common">Southern root-knot nematode worm</name>
    <name type="synonym">Oxyuris incognita</name>
    <dbReference type="NCBI Taxonomy" id="6306"/>
    <lineage>
        <taxon>Eukaryota</taxon>
        <taxon>Metazoa</taxon>
        <taxon>Ecdysozoa</taxon>
        <taxon>Nematoda</taxon>
        <taxon>Chromadorea</taxon>
        <taxon>Rhabditida</taxon>
        <taxon>Tylenchina</taxon>
        <taxon>Tylenchomorpha</taxon>
        <taxon>Tylenchoidea</taxon>
        <taxon>Meloidogynidae</taxon>
        <taxon>Meloidogyninae</taxon>
        <taxon>Meloidogyne</taxon>
        <taxon>Meloidogyne incognita group</taxon>
    </lineage>
</organism>
<sequence>MKTRGGSEQSEASEQSEVGRKSETVQKSELSEIKKIFFGNQNSDPTLIKKI</sequence>
<reference evidence="3" key="1">
    <citation type="submission" date="2022-11" db="UniProtKB">
        <authorList>
            <consortium name="WormBaseParasite"/>
        </authorList>
    </citation>
    <scope>IDENTIFICATION</scope>
</reference>
<feature type="region of interest" description="Disordered" evidence="1">
    <location>
        <begin position="1"/>
        <end position="27"/>
    </location>
</feature>